<evidence type="ECO:0000313" key="2">
    <source>
        <dbReference type="EMBL" id="KAF2121327.1"/>
    </source>
</evidence>
<organism evidence="2 3">
    <name type="scientific">Lophiotrema nucula</name>
    <dbReference type="NCBI Taxonomy" id="690887"/>
    <lineage>
        <taxon>Eukaryota</taxon>
        <taxon>Fungi</taxon>
        <taxon>Dikarya</taxon>
        <taxon>Ascomycota</taxon>
        <taxon>Pezizomycotina</taxon>
        <taxon>Dothideomycetes</taxon>
        <taxon>Pleosporomycetidae</taxon>
        <taxon>Pleosporales</taxon>
        <taxon>Lophiotremataceae</taxon>
        <taxon>Lophiotrema</taxon>
    </lineage>
</organism>
<feature type="compositionally biased region" description="Polar residues" evidence="1">
    <location>
        <begin position="262"/>
        <end position="274"/>
    </location>
</feature>
<evidence type="ECO:0000313" key="3">
    <source>
        <dbReference type="Proteomes" id="UP000799770"/>
    </source>
</evidence>
<feature type="region of interest" description="Disordered" evidence="1">
    <location>
        <begin position="372"/>
        <end position="467"/>
    </location>
</feature>
<feature type="region of interest" description="Disordered" evidence="1">
    <location>
        <begin position="261"/>
        <end position="336"/>
    </location>
</feature>
<sequence>MPSGCARTFEIVINDDETRTVLVPPCVIQQCSELARLPDHSRIVGVDHRIFTVLVKHLDGDHGFQAILEVCPDHALTGIVKTWISAAQLKLPQVQNRLIDVARYRYLQKLRSPASTGPKKVLHAKIFKKIREAYGAQKPLIEYFVVFCYAGLKEHFNLSFEGLDEATQTWLQFVWEESIAKGKDLIKDEVDRFKLSNSTVAAAKPRNLEFWRPASGTYHHRRSMSSSVPSCSEPTRVANYSCPSMPSTPIVKTADADVHARTVQSSLGNGNSVPVSPLKSALRSPHNVARSPKQVRFGDDTKLPHDPSTDSPEKTQIAGPWVKQTSSSPKTRCPAQHDTNAVNAVERVNSVVDSLTERIDRMIHYVQNGDQSDSKSITYTLSPTSGTRNISSTPAPGRSYIAMEPSSTNGPGSRQTPSRSRSGQQRRHADSYPSIESVLDEARPPALPTLGASQRPPNITKSEERTD</sequence>
<proteinExistence type="predicted"/>
<keyword evidence="3" id="KW-1185">Reference proteome</keyword>
<feature type="compositionally biased region" description="Polar residues" evidence="1">
    <location>
        <begin position="451"/>
        <end position="460"/>
    </location>
</feature>
<accession>A0A6A5ZR33</accession>
<feature type="compositionally biased region" description="Polar residues" evidence="1">
    <location>
        <begin position="405"/>
        <end position="423"/>
    </location>
</feature>
<name>A0A6A5ZR33_9PLEO</name>
<feature type="compositionally biased region" description="Polar residues" evidence="1">
    <location>
        <begin position="372"/>
        <end position="394"/>
    </location>
</feature>
<dbReference type="AlphaFoldDB" id="A0A6A5ZR33"/>
<dbReference type="OrthoDB" id="3799800at2759"/>
<dbReference type="Proteomes" id="UP000799770">
    <property type="component" value="Unassembled WGS sequence"/>
</dbReference>
<reference evidence="2" key="1">
    <citation type="journal article" date="2020" name="Stud. Mycol.">
        <title>101 Dothideomycetes genomes: a test case for predicting lifestyles and emergence of pathogens.</title>
        <authorList>
            <person name="Haridas S."/>
            <person name="Albert R."/>
            <person name="Binder M."/>
            <person name="Bloem J."/>
            <person name="Labutti K."/>
            <person name="Salamov A."/>
            <person name="Andreopoulos B."/>
            <person name="Baker S."/>
            <person name="Barry K."/>
            <person name="Bills G."/>
            <person name="Bluhm B."/>
            <person name="Cannon C."/>
            <person name="Castanera R."/>
            <person name="Culley D."/>
            <person name="Daum C."/>
            <person name="Ezra D."/>
            <person name="Gonzalez J."/>
            <person name="Henrissat B."/>
            <person name="Kuo A."/>
            <person name="Liang C."/>
            <person name="Lipzen A."/>
            <person name="Lutzoni F."/>
            <person name="Magnuson J."/>
            <person name="Mondo S."/>
            <person name="Nolan M."/>
            <person name="Ohm R."/>
            <person name="Pangilinan J."/>
            <person name="Park H.-J."/>
            <person name="Ramirez L."/>
            <person name="Alfaro M."/>
            <person name="Sun H."/>
            <person name="Tritt A."/>
            <person name="Yoshinaga Y."/>
            <person name="Zwiers L.-H."/>
            <person name="Turgeon B."/>
            <person name="Goodwin S."/>
            <person name="Spatafora J."/>
            <person name="Crous P."/>
            <person name="Grigoriev I."/>
        </authorList>
    </citation>
    <scope>NUCLEOTIDE SEQUENCE</scope>
    <source>
        <strain evidence="2">CBS 627.86</strain>
    </source>
</reference>
<feature type="compositionally biased region" description="Basic and acidic residues" evidence="1">
    <location>
        <begin position="296"/>
        <end position="313"/>
    </location>
</feature>
<dbReference type="EMBL" id="ML977312">
    <property type="protein sequence ID" value="KAF2121327.1"/>
    <property type="molecule type" value="Genomic_DNA"/>
</dbReference>
<gene>
    <name evidence="2" type="ORF">BDV96DRAFT_667964</name>
</gene>
<protein>
    <submittedName>
        <fullName evidence="2">Uncharacterized protein</fullName>
    </submittedName>
</protein>
<evidence type="ECO:0000256" key="1">
    <source>
        <dbReference type="SAM" id="MobiDB-lite"/>
    </source>
</evidence>